<dbReference type="CDD" id="cd15670">
    <property type="entry name" value="ePHD_BRPF"/>
    <property type="match status" value="1"/>
</dbReference>
<evidence type="ECO:0000256" key="7">
    <source>
        <dbReference type="PROSITE-ProRule" id="PRU00146"/>
    </source>
</evidence>
<evidence type="ECO:0000256" key="3">
    <source>
        <dbReference type="ARBA" id="ARBA00022737"/>
    </source>
</evidence>
<dbReference type="InterPro" id="IPR019786">
    <property type="entry name" value="Zinc_finger_PHD-type_CS"/>
</dbReference>
<feature type="region of interest" description="Disordered" evidence="8">
    <location>
        <begin position="1016"/>
        <end position="1101"/>
    </location>
</feature>
<feature type="compositionally biased region" description="Polar residues" evidence="8">
    <location>
        <begin position="203"/>
        <end position="224"/>
    </location>
</feature>
<dbReference type="SMART" id="SM00249">
    <property type="entry name" value="PHD"/>
    <property type="match status" value="2"/>
</dbReference>
<dbReference type="EMBL" id="JAULSV010000004">
    <property type="protein sequence ID" value="KAK0646165.1"/>
    <property type="molecule type" value="Genomic_DNA"/>
</dbReference>
<gene>
    <name evidence="11" type="ORF">B0T16DRAFT_458114</name>
</gene>
<evidence type="ECO:0000313" key="11">
    <source>
        <dbReference type="EMBL" id="KAK0646165.1"/>
    </source>
</evidence>
<feature type="region of interest" description="Disordered" evidence="8">
    <location>
        <begin position="1"/>
        <end position="124"/>
    </location>
</feature>
<dbReference type="AlphaFoldDB" id="A0AA39Y696"/>
<evidence type="ECO:0000256" key="1">
    <source>
        <dbReference type="ARBA" id="ARBA00004123"/>
    </source>
</evidence>
<proteinExistence type="predicted"/>
<evidence type="ECO:0000256" key="4">
    <source>
        <dbReference type="ARBA" id="ARBA00022771"/>
    </source>
</evidence>
<dbReference type="PANTHER" id="PTHR13793:SF107">
    <property type="entry name" value="BROMODOMAIN-CONTAINING PROTEIN HOMOLOG"/>
    <property type="match status" value="1"/>
</dbReference>
<evidence type="ECO:0000256" key="5">
    <source>
        <dbReference type="ARBA" id="ARBA00022833"/>
    </source>
</evidence>
<dbReference type="InterPro" id="IPR050701">
    <property type="entry name" value="Histone_Mod_Regulator"/>
</dbReference>
<dbReference type="Gene3D" id="3.30.40.10">
    <property type="entry name" value="Zinc/RING finger domain, C3HC4 (zinc finger)"/>
    <property type="match status" value="2"/>
</dbReference>
<dbReference type="GO" id="GO:0008270">
    <property type="term" value="F:zinc ion binding"/>
    <property type="evidence" value="ECO:0007669"/>
    <property type="project" value="UniProtKB-KW"/>
</dbReference>
<dbReference type="Pfam" id="PF13831">
    <property type="entry name" value="PHD_2"/>
    <property type="match status" value="1"/>
</dbReference>
<feature type="domain" description="PHD-type" evidence="9">
    <location>
        <begin position="431"/>
        <end position="481"/>
    </location>
</feature>
<evidence type="ECO:0000256" key="6">
    <source>
        <dbReference type="ARBA" id="ARBA00023242"/>
    </source>
</evidence>
<dbReference type="GO" id="GO:0006357">
    <property type="term" value="P:regulation of transcription by RNA polymerase II"/>
    <property type="evidence" value="ECO:0007669"/>
    <property type="project" value="TreeGrafter"/>
</dbReference>
<evidence type="ECO:0000256" key="2">
    <source>
        <dbReference type="ARBA" id="ARBA00022723"/>
    </source>
</evidence>
<organism evidence="11 12">
    <name type="scientific">Cercophora newfieldiana</name>
    <dbReference type="NCBI Taxonomy" id="92897"/>
    <lineage>
        <taxon>Eukaryota</taxon>
        <taxon>Fungi</taxon>
        <taxon>Dikarya</taxon>
        <taxon>Ascomycota</taxon>
        <taxon>Pezizomycotina</taxon>
        <taxon>Sordariomycetes</taxon>
        <taxon>Sordariomycetidae</taxon>
        <taxon>Sordariales</taxon>
        <taxon>Lasiosphaeriaceae</taxon>
        <taxon>Cercophora</taxon>
    </lineage>
</organism>
<comment type="subcellular location">
    <subcellularLocation>
        <location evidence="1">Nucleus</location>
    </subcellularLocation>
</comment>
<feature type="compositionally biased region" description="Low complexity" evidence="8">
    <location>
        <begin position="74"/>
        <end position="89"/>
    </location>
</feature>
<feature type="region of interest" description="Disordered" evidence="8">
    <location>
        <begin position="203"/>
        <end position="236"/>
    </location>
</feature>
<dbReference type="InterPro" id="IPR034732">
    <property type="entry name" value="EPHD"/>
</dbReference>
<feature type="region of interest" description="Disordered" evidence="8">
    <location>
        <begin position="396"/>
        <end position="426"/>
    </location>
</feature>
<dbReference type="SUPFAM" id="SSF57903">
    <property type="entry name" value="FYVE/PHD zinc finger"/>
    <property type="match status" value="1"/>
</dbReference>
<evidence type="ECO:0000313" key="12">
    <source>
        <dbReference type="Proteomes" id="UP001174936"/>
    </source>
</evidence>
<dbReference type="PROSITE" id="PS01359">
    <property type="entry name" value="ZF_PHD_1"/>
    <property type="match status" value="1"/>
</dbReference>
<evidence type="ECO:0000256" key="8">
    <source>
        <dbReference type="SAM" id="MobiDB-lite"/>
    </source>
</evidence>
<reference evidence="11" key="1">
    <citation type="submission" date="2023-06" db="EMBL/GenBank/DDBJ databases">
        <title>Genome-scale phylogeny and comparative genomics of the fungal order Sordariales.</title>
        <authorList>
            <consortium name="Lawrence Berkeley National Laboratory"/>
            <person name="Hensen N."/>
            <person name="Bonometti L."/>
            <person name="Westerberg I."/>
            <person name="Brannstrom I.O."/>
            <person name="Guillou S."/>
            <person name="Cros-Aarteil S."/>
            <person name="Calhoun S."/>
            <person name="Haridas S."/>
            <person name="Kuo A."/>
            <person name="Mondo S."/>
            <person name="Pangilinan J."/>
            <person name="Riley R."/>
            <person name="Labutti K."/>
            <person name="Andreopoulos B."/>
            <person name="Lipzen A."/>
            <person name="Chen C."/>
            <person name="Yanf M."/>
            <person name="Daum C."/>
            <person name="Ng V."/>
            <person name="Clum A."/>
            <person name="Steindorff A."/>
            <person name="Ohm R."/>
            <person name="Martin F."/>
            <person name="Silar P."/>
            <person name="Natvig D."/>
            <person name="Lalanne C."/>
            <person name="Gautier V."/>
            <person name="Ament-Velasquez S.L."/>
            <person name="Kruys A."/>
            <person name="Hutchinson M.I."/>
            <person name="Powell A.J."/>
            <person name="Barry K."/>
            <person name="Miller A.N."/>
            <person name="Grigoriev I.V."/>
            <person name="Debuchy R."/>
            <person name="Gladieux P."/>
            <person name="Thoren M.H."/>
            <person name="Johannesson H."/>
        </authorList>
    </citation>
    <scope>NUCLEOTIDE SEQUENCE</scope>
    <source>
        <strain evidence="11">SMH2532-1</strain>
    </source>
</reference>
<feature type="compositionally biased region" description="Polar residues" evidence="8">
    <location>
        <begin position="1025"/>
        <end position="1035"/>
    </location>
</feature>
<dbReference type="GO" id="GO:0005634">
    <property type="term" value="C:nucleus"/>
    <property type="evidence" value="ECO:0007669"/>
    <property type="project" value="UniProtKB-SubCell"/>
</dbReference>
<dbReference type="PROSITE" id="PS50016">
    <property type="entry name" value="ZF_PHD_2"/>
    <property type="match status" value="1"/>
</dbReference>
<dbReference type="InterPro" id="IPR019787">
    <property type="entry name" value="Znf_PHD-finger"/>
</dbReference>
<keyword evidence="2" id="KW-0479">Metal-binding</keyword>
<feature type="compositionally biased region" description="Basic residues" evidence="8">
    <location>
        <begin position="1185"/>
        <end position="1208"/>
    </location>
</feature>
<feature type="region of interest" description="Disordered" evidence="8">
    <location>
        <begin position="1161"/>
        <end position="1208"/>
    </location>
</feature>
<dbReference type="InterPro" id="IPR013083">
    <property type="entry name" value="Znf_RING/FYVE/PHD"/>
</dbReference>
<dbReference type="Pfam" id="PF13832">
    <property type="entry name" value="zf-HC5HC2H_2"/>
    <property type="match status" value="1"/>
</dbReference>
<dbReference type="FunFam" id="3.30.40.10:FF:000007">
    <property type="entry name" value="Bromodomain containing 1, isoform CRA_b"/>
    <property type="match status" value="1"/>
</dbReference>
<protein>
    <submittedName>
        <fullName evidence="11">Bromodomain containing 1</fullName>
    </submittedName>
</protein>
<keyword evidence="6" id="KW-0539">Nucleus</keyword>
<dbReference type="PANTHER" id="PTHR13793">
    <property type="entry name" value="PHD FINGER PROTEINS"/>
    <property type="match status" value="1"/>
</dbReference>
<keyword evidence="3" id="KW-0677">Repeat</keyword>
<keyword evidence="12" id="KW-1185">Reference proteome</keyword>
<comment type="caution">
    <text evidence="11">The sequence shown here is derived from an EMBL/GenBank/DDBJ whole genome shotgun (WGS) entry which is preliminary data.</text>
</comment>
<feature type="compositionally biased region" description="Polar residues" evidence="8">
    <location>
        <begin position="1042"/>
        <end position="1053"/>
    </location>
</feature>
<dbReference type="FunFam" id="3.30.40.10:FF:000008">
    <property type="entry name" value="Bromodomain containing 1, isoform CRA_a"/>
    <property type="match status" value="1"/>
</dbReference>
<evidence type="ECO:0000259" key="10">
    <source>
        <dbReference type="PROSITE" id="PS51805"/>
    </source>
</evidence>
<accession>A0AA39Y696</accession>
<name>A0AA39Y696_9PEZI</name>
<dbReference type="PROSITE" id="PS51805">
    <property type="entry name" value="EPHD"/>
    <property type="match status" value="1"/>
</dbReference>
<dbReference type="InterPro" id="IPR019542">
    <property type="entry name" value="Enhancer_polycomb-like_N"/>
</dbReference>
<dbReference type="InterPro" id="IPR001965">
    <property type="entry name" value="Znf_PHD"/>
</dbReference>
<dbReference type="Proteomes" id="UP001174936">
    <property type="component" value="Unassembled WGS sequence"/>
</dbReference>
<dbReference type="Pfam" id="PF10513">
    <property type="entry name" value="EPL1"/>
    <property type="match status" value="1"/>
</dbReference>
<sequence>MAPAPTTPRRAPRSGTARPRGRPPKSSNTASASRSRKLATDGAASEPPPKKRRYIPGGPGGGGRFVDEDGVEIPAEPSAATAPRPRPAAGLSNASPAVYPRRERSTRIRTAVNRDDLDEGQSSSAAAVAAIVQSDGYKPREERGWEEFHPQLDIEATFMVYPADKVDGISKYPPTTPAAVLAPNTPLNGTNTPTKEAQVAPASTSNITPNGQGKPSFLGSLTDTPSRRRVGRPPRESASLYASRTLDFGAGPKVPKVLPIQNQTPKERLDLKQPSCRKTNRVSLFESKAFGQARYVDKSMMNVGYQESDNFIRPDRTLIKAMDANAEEDIEQLADGEAAQWLTGIPGKVEYDMDEQDDMWLEKLNEQREALDLGLITREHFEVTITRIEKEWHALEKRIPKPNPKPPQTHRPRSSSAAAVNGEPQVGEEQDSKCAICDDGDCENTNAIVFCDGCDLAVHQECYGVPFIPEGQWLCRKCQLIGRGIPTCIFCPNTDGAFKQTNSSKWAHLLCAMWIPEVSLGNHTFMEPVMEVEKVPRSRWRLTCYICNQHMGACIQCSNKSCYSAFHVTCARRSRLYLKMKNNQGALAILDGALPQKAFCDRHCPQDYAKENGVAQAVKDAKRFYRRTMKGRIWANSQASALQLAATHQHAITEHPPDESQMTGAKVSAVLGEKKKGQPGKPIWKLPSGAPIIPQAVFDIVEGSVARFSIRKRKEFVAEACRYWTLKREARRGAALLKRLQLQMETFSSMELTRRNFAAMGPSGKARLARRVEFARSLIKDLEQLKALTDGVVQREADKLEAAEMEQDFVDSCYFPIYKLLVPVLEKAFLLDKNVFKEGFAKLQDKLDMRYYTQTLQFAHDLCQAVNMGINAAVKPPLEADGVEAVEVSPAKQSNNYSDIRDRRRLGKRILKTLQPQLEAALKAESDICSKELDAQLKELDAMLDSSLETRHSAVEDASNDATIAPDQGQDVEMVDAPEEAQIIVADQSDADGEADPDAMDTDVLPRIQSNIEVNTSEHEDGVSSKPNGVVSSGGSPLREQPQASVNGTSQHKVNGFKKVDSGSPPSLAAFGSAGLQPPQGSDPLTPPQSNGSFGRDPANVLSDGGMPWFLQGFDIKGTSAVEEQWTGRDAVRSLSEELTDMDDDALKDLEFDVDDDTITASPVNAGADGEVVDATTVTTGSAKSARKRERANPAKFRKGVRSSTRRR</sequence>
<evidence type="ECO:0000259" key="9">
    <source>
        <dbReference type="PROSITE" id="PS50016"/>
    </source>
</evidence>
<feature type="compositionally biased region" description="Low complexity" evidence="8">
    <location>
        <begin position="1"/>
        <end position="18"/>
    </location>
</feature>
<keyword evidence="4 7" id="KW-0863">Zinc-finger</keyword>
<keyword evidence="5" id="KW-0862">Zinc</keyword>
<dbReference type="CDD" id="cd15492">
    <property type="entry name" value="PHD_BRPF_JADE_like"/>
    <property type="match status" value="1"/>
</dbReference>
<feature type="domain" description="PHD-type" evidence="10">
    <location>
        <begin position="485"/>
        <end position="604"/>
    </location>
</feature>
<dbReference type="InterPro" id="IPR011011">
    <property type="entry name" value="Znf_FYVE_PHD"/>
</dbReference>